<dbReference type="AlphaFoldDB" id="A0A9P4NSM8"/>
<organism evidence="2 3">
    <name type="scientific">Tothia fuscella</name>
    <dbReference type="NCBI Taxonomy" id="1048955"/>
    <lineage>
        <taxon>Eukaryota</taxon>
        <taxon>Fungi</taxon>
        <taxon>Dikarya</taxon>
        <taxon>Ascomycota</taxon>
        <taxon>Pezizomycotina</taxon>
        <taxon>Dothideomycetes</taxon>
        <taxon>Pleosporomycetidae</taxon>
        <taxon>Venturiales</taxon>
        <taxon>Cylindrosympodiaceae</taxon>
        <taxon>Tothia</taxon>
    </lineage>
</organism>
<evidence type="ECO:0000313" key="3">
    <source>
        <dbReference type="Proteomes" id="UP000800235"/>
    </source>
</evidence>
<gene>
    <name evidence="2" type="ORF">EJ08DRAFT_670027</name>
</gene>
<dbReference type="OrthoDB" id="4148174at2759"/>
<comment type="caution">
    <text evidence="2">The sequence shown here is derived from an EMBL/GenBank/DDBJ whole genome shotgun (WGS) entry which is preliminary data.</text>
</comment>
<feature type="region of interest" description="Disordered" evidence="1">
    <location>
        <begin position="20"/>
        <end position="39"/>
    </location>
</feature>
<dbReference type="Proteomes" id="UP000800235">
    <property type="component" value="Unassembled WGS sequence"/>
</dbReference>
<sequence>MPGRLHQLVILHVHTNAGRAERHHLRDSKRQTGDPGSVVYDTSSTSYNGSTTFPEPDVFLNASVNVGSINLDVQNLTAKINLDAEVRELLSFSAGVTAHIDRVQLVIQNISAYVHLEARLENLVLMINDVLDSVDINPLIATLGNDLGNVVNQTAGGLTCGRSCGGNVTKRSINEFPLSENILYSINDYSGNTHTNRILFPNGDIVDEELDNDGDVHSQKVIGTYASEMSFNGFNQSVLVGGEYLNELEYNYAPIPGLSIVIAVFQDLSGKVVKATILAEARGGGYSSID</sequence>
<accession>A0A9P4NSM8</accession>
<proteinExistence type="predicted"/>
<dbReference type="EMBL" id="MU007032">
    <property type="protein sequence ID" value="KAF2431424.1"/>
    <property type="molecule type" value="Genomic_DNA"/>
</dbReference>
<protein>
    <submittedName>
        <fullName evidence="2">Uncharacterized protein</fullName>
    </submittedName>
</protein>
<evidence type="ECO:0000313" key="2">
    <source>
        <dbReference type="EMBL" id="KAF2431424.1"/>
    </source>
</evidence>
<keyword evidence="3" id="KW-1185">Reference proteome</keyword>
<evidence type="ECO:0000256" key="1">
    <source>
        <dbReference type="SAM" id="MobiDB-lite"/>
    </source>
</evidence>
<reference evidence="2" key="1">
    <citation type="journal article" date="2020" name="Stud. Mycol.">
        <title>101 Dothideomycetes genomes: a test case for predicting lifestyles and emergence of pathogens.</title>
        <authorList>
            <person name="Haridas S."/>
            <person name="Albert R."/>
            <person name="Binder M."/>
            <person name="Bloem J."/>
            <person name="Labutti K."/>
            <person name="Salamov A."/>
            <person name="Andreopoulos B."/>
            <person name="Baker S."/>
            <person name="Barry K."/>
            <person name="Bills G."/>
            <person name="Bluhm B."/>
            <person name="Cannon C."/>
            <person name="Castanera R."/>
            <person name="Culley D."/>
            <person name="Daum C."/>
            <person name="Ezra D."/>
            <person name="Gonzalez J."/>
            <person name="Henrissat B."/>
            <person name="Kuo A."/>
            <person name="Liang C."/>
            <person name="Lipzen A."/>
            <person name="Lutzoni F."/>
            <person name="Magnuson J."/>
            <person name="Mondo S."/>
            <person name="Nolan M."/>
            <person name="Ohm R."/>
            <person name="Pangilinan J."/>
            <person name="Park H.-J."/>
            <person name="Ramirez L."/>
            <person name="Alfaro M."/>
            <person name="Sun H."/>
            <person name="Tritt A."/>
            <person name="Yoshinaga Y."/>
            <person name="Zwiers L.-H."/>
            <person name="Turgeon B."/>
            <person name="Goodwin S."/>
            <person name="Spatafora J."/>
            <person name="Crous P."/>
            <person name="Grigoriev I."/>
        </authorList>
    </citation>
    <scope>NUCLEOTIDE SEQUENCE</scope>
    <source>
        <strain evidence="2">CBS 130266</strain>
    </source>
</reference>
<name>A0A9P4NSM8_9PEZI</name>